<dbReference type="EMBL" id="LN831776">
    <property type="protein sequence ID" value="CQR58441.1"/>
    <property type="molecule type" value="Genomic_DNA"/>
</dbReference>
<dbReference type="PATRIC" id="fig|1073571.4.peg.6512"/>
<dbReference type="HOGENOM" id="CLU_170883_2_0_9"/>
<dbReference type="Gene3D" id="3.10.450.40">
    <property type="match status" value="1"/>
</dbReference>
<feature type="domain" description="IraD/Gp25-like" evidence="1">
    <location>
        <begin position="20"/>
        <end position="107"/>
    </location>
</feature>
<reference evidence="3" key="1">
    <citation type="submission" date="2015-03" db="EMBL/GenBank/DDBJ databases">
        <authorList>
            <person name="Wibberg D."/>
        </authorList>
    </citation>
    <scope>NUCLEOTIDE SEQUENCE [LARGE SCALE GENOMIC DNA]</scope>
</reference>
<dbReference type="Proteomes" id="UP000033163">
    <property type="component" value="Chromosome I"/>
</dbReference>
<proteinExistence type="predicted"/>
<sequence>MIYTVDMTQPTHINFTPETVEEEVSQNIRTILTTPRGCAPLARGIGLDYTIIDEPASIAESRLIAEVITAITEQEPRASVSEISFKDDIKDSLNGCLAVVVKYTLVEEE</sequence>
<name>A0A0E4HFJ5_9BACL</name>
<dbReference type="RefSeq" id="WP_020427035.1">
    <property type="nucleotide sequence ID" value="NZ_AGBD01000282.1"/>
</dbReference>
<dbReference type="SUPFAM" id="SSF160719">
    <property type="entry name" value="gpW/gp25-like"/>
    <property type="match status" value="1"/>
</dbReference>
<dbReference type="STRING" id="483937.AMQ84_08730"/>
<dbReference type="Pfam" id="PF04965">
    <property type="entry name" value="GPW_gp25"/>
    <property type="match status" value="1"/>
</dbReference>
<evidence type="ECO:0000313" key="3">
    <source>
        <dbReference type="Proteomes" id="UP000033163"/>
    </source>
</evidence>
<dbReference type="KEGG" id="pri:PRIO_6090"/>
<evidence type="ECO:0000259" key="1">
    <source>
        <dbReference type="Pfam" id="PF04965"/>
    </source>
</evidence>
<evidence type="ECO:0000313" key="2">
    <source>
        <dbReference type="EMBL" id="CQR58441.1"/>
    </source>
</evidence>
<organism evidence="2 3">
    <name type="scientific">Paenibacillus riograndensis SBR5</name>
    <dbReference type="NCBI Taxonomy" id="1073571"/>
    <lineage>
        <taxon>Bacteria</taxon>
        <taxon>Bacillati</taxon>
        <taxon>Bacillota</taxon>
        <taxon>Bacilli</taxon>
        <taxon>Bacillales</taxon>
        <taxon>Paenibacillaceae</taxon>
        <taxon>Paenibacillus</taxon>
        <taxon>Paenibacillus sonchi group</taxon>
    </lineage>
</organism>
<protein>
    <recommendedName>
        <fullName evidence="1">IraD/Gp25-like domain-containing protein</fullName>
    </recommendedName>
</protein>
<dbReference type="InterPro" id="IPR007048">
    <property type="entry name" value="IraD/Gp25-like"/>
</dbReference>
<dbReference type="AlphaFoldDB" id="A0A0E4HFJ5"/>
<gene>
    <name evidence="2" type="ORF">PRIO_6090</name>
</gene>
<accession>A0A0E4HFJ5</accession>